<keyword evidence="6" id="KW-1185">Reference proteome</keyword>
<keyword evidence="3" id="KW-0732">Signal</keyword>
<proteinExistence type="predicted"/>
<evidence type="ECO:0000313" key="6">
    <source>
        <dbReference type="Proteomes" id="UP001500021"/>
    </source>
</evidence>
<gene>
    <name evidence="5" type="ORF">GCM10009111_18170</name>
</gene>
<dbReference type="PROSITE" id="PS50887">
    <property type="entry name" value="GGDEF"/>
    <property type="match status" value="1"/>
</dbReference>
<keyword evidence="2" id="KW-1133">Transmembrane helix</keyword>
<dbReference type="SUPFAM" id="SSF55073">
    <property type="entry name" value="Nucleotide cyclase"/>
    <property type="match status" value="1"/>
</dbReference>
<dbReference type="Gene3D" id="3.30.70.270">
    <property type="match status" value="1"/>
</dbReference>
<evidence type="ECO:0000259" key="4">
    <source>
        <dbReference type="PROSITE" id="PS50887"/>
    </source>
</evidence>
<dbReference type="NCBIfam" id="TIGR00254">
    <property type="entry name" value="GGDEF"/>
    <property type="match status" value="1"/>
</dbReference>
<feature type="domain" description="GGDEF" evidence="4">
    <location>
        <begin position="421"/>
        <end position="554"/>
    </location>
</feature>
<dbReference type="CDD" id="cd01949">
    <property type="entry name" value="GGDEF"/>
    <property type="match status" value="1"/>
</dbReference>
<evidence type="ECO:0000256" key="3">
    <source>
        <dbReference type="SAM" id="SignalP"/>
    </source>
</evidence>
<evidence type="ECO:0000313" key="5">
    <source>
        <dbReference type="EMBL" id="GAA0817214.1"/>
    </source>
</evidence>
<dbReference type="InterPro" id="IPR043128">
    <property type="entry name" value="Rev_trsase/Diguanyl_cyclase"/>
</dbReference>
<feature type="transmembrane region" description="Helical" evidence="2">
    <location>
        <begin position="363"/>
        <end position="384"/>
    </location>
</feature>
<feature type="chain" id="PRO_5046222686" description="diguanylate cyclase" evidence="3">
    <location>
        <begin position="20"/>
        <end position="556"/>
    </location>
</feature>
<name>A0ABP3WGW6_9GAMM</name>
<dbReference type="SMART" id="SM00267">
    <property type="entry name" value="GGDEF"/>
    <property type="match status" value="1"/>
</dbReference>
<dbReference type="InterPro" id="IPR029787">
    <property type="entry name" value="Nucleotide_cyclase"/>
</dbReference>
<dbReference type="Pfam" id="PF00990">
    <property type="entry name" value="GGDEF"/>
    <property type="match status" value="1"/>
</dbReference>
<feature type="transmembrane region" description="Helical" evidence="2">
    <location>
        <begin position="301"/>
        <end position="323"/>
    </location>
</feature>
<accession>A0ABP3WGW6</accession>
<feature type="transmembrane region" description="Helical" evidence="2">
    <location>
        <begin position="179"/>
        <end position="200"/>
    </location>
</feature>
<dbReference type="InterPro" id="IPR000160">
    <property type="entry name" value="GGDEF_dom"/>
</dbReference>
<feature type="transmembrane region" description="Helical" evidence="2">
    <location>
        <begin position="277"/>
        <end position="295"/>
    </location>
</feature>
<evidence type="ECO:0000256" key="2">
    <source>
        <dbReference type="SAM" id="Phobius"/>
    </source>
</evidence>
<dbReference type="InterPro" id="IPR011623">
    <property type="entry name" value="7TMR_DISM_rcpt_extracell_dom1"/>
</dbReference>
<feature type="transmembrane region" description="Helical" evidence="2">
    <location>
        <begin position="332"/>
        <end position="351"/>
    </location>
</feature>
<keyword evidence="2" id="KW-0812">Transmembrane</keyword>
<feature type="signal peptide" evidence="3">
    <location>
        <begin position="1"/>
        <end position="19"/>
    </location>
</feature>
<feature type="transmembrane region" description="Helical" evidence="2">
    <location>
        <begin position="247"/>
        <end position="265"/>
    </location>
</feature>
<dbReference type="EC" id="2.7.7.65" evidence="1"/>
<dbReference type="PANTHER" id="PTHR45138">
    <property type="entry name" value="REGULATORY COMPONENTS OF SENSORY TRANSDUCTION SYSTEM"/>
    <property type="match status" value="1"/>
</dbReference>
<keyword evidence="2" id="KW-0472">Membrane</keyword>
<dbReference type="EMBL" id="BAAAFA010000005">
    <property type="protein sequence ID" value="GAA0817214.1"/>
    <property type="molecule type" value="Genomic_DNA"/>
</dbReference>
<feature type="transmembrane region" description="Helical" evidence="2">
    <location>
        <begin position="207"/>
        <end position="227"/>
    </location>
</feature>
<organism evidence="5 6">
    <name type="scientific">Colwellia asteriadis</name>
    <dbReference type="NCBI Taxonomy" id="517723"/>
    <lineage>
        <taxon>Bacteria</taxon>
        <taxon>Pseudomonadati</taxon>
        <taxon>Pseudomonadota</taxon>
        <taxon>Gammaproteobacteria</taxon>
        <taxon>Alteromonadales</taxon>
        <taxon>Colwelliaceae</taxon>
        <taxon>Colwellia</taxon>
    </lineage>
</organism>
<dbReference type="RefSeq" id="WP_343817142.1">
    <property type="nucleotide sequence ID" value="NZ_BAAAFA010000005.1"/>
</dbReference>
<protein>
    <recommendedName>
        <fullName evidence="1">diguanylate cyclase</fullName>
        <ecNumber evidence="1">2.7.7.65</ecNumber>
    </recommendedName>
</protein>
<dbReference type="Proteomes" id="UP001500021">
    <property type="component" value="Unassembled WGS sequence"/>
</dbReference>
<reference evidence="6" key="1">
    <citation type="journal article" date="2019" name="Int. J. Syst. Evol. Microbiol.">
        <title>The Global Catalogue of Microorganisms (GCM) 10K type strain sequencing project: providing services to taxonomists for standard genome sequencing and annotation.</title>
        <authorList>
            <consortium name="The Broad Institute Genomics Platform"/>
            <consortium name="The Broad Institute Genome Sequencing Center for Infectious Disease"/>
            <person name="Wu L."/>
            <person name="Ma J."/>
        </authorList>
    </citation>
    <scope>NUCLEOTIDE SEQUENCE [LARGE SCALE GENOMIC DNA]</scope>
    <source>
        <strain evidence="6">JCM 15608</strain>
    </source>
</reference>
<dbReference type="Pfam" id="PF07695">
    <property type="entry name" value="7TMR-DISM_7TM"/>
    <property type="match status" value="1"/>
</dbReference>
<evidence type="ECO:0000256" key="1">
    <source>
        <dbReference type="ARBA" id="ARBA00012528"/>
    </source>
</evidence>
<dbReference type="PANTHER" id="PTHR45138:SF6">
    <property type="entry name" value="DIGUANYLATE CYCLASE DGCN"/>
    <property type="match status" value="1"/>
</dbReference>
<comment type="caution">
    <text evidence="5">The sequence shown here is derived from an EMBL/GenBank/DDBJ whole genome shotgun (WGS) entry which is preliminary data.</text>
</comment>
<dbReference type="InterPro" id="IPR050469">
    <property type="entry name" value="Diguanylate_Cyclase"/>
</dbReference>
<sequence>MIKNILLFTLFIFSNYIHANNVASTAHLDGINTVTLNEHNLWSSVNDSSAPESFTELTNLFTNAAPVSSSQGGRGAFITAIKVINTANSHNTWFVNLHVNYLDIGQAYWQTEQGKVIPLEDFGHIGTENPKMAHSQTFSLPLADSQSGTLWIYIQAKVFPTPAVINIYNQANFYKKQVLINNITSIAFTVMITLALLALFTYLNTKYIITLACAGYIGLHGIGWFAASGSLGYLLPITSFNPVYSGMILFPFAIAAASQFTKLLFNCKQEHPRLANLFNYLSIFSVVIGLLMPFVPFTLSYFISHIIATIWIPLSISTGIFMLRKRDFTAKYYLIGNLLYGLTLAVYVLSHAYNIDWYIYPELIVQIALALDCLCILLALAEWLQIKQKEFNRSYKTSRVDPLTQIGNRFAQNEMLGKLQGHYSLTFIDLDNFKEINDRLGHDTGDKYLVAAAQIMKKNLAELGTIFRCGGDEFIWVVKIKNAQDTESLLIQISELLLASETELQQSGWQQASLSFGIATSFETLNQSECLSLADQRMYQHKQNKKNSTNLPQNSL</sequence>